<dbReference type="Pfam" id="PF10335">
    <property type="entry name" value="DUF294_C"/>
    <property type="match status" value="1"/>
</dbReference>
<comment type="caution">
    <text evidence="3">The sequence shown here is derived from an EMBL/GenBank/DDBJ whole genome shotgun (WGS) entry which is preliminary data.</text>
</comment>
<dbReference type="CDD" id="cd05401">
    <property type="entry name" value="NT_GlnE_GlnD_like"/>
    <property type="match status" value="1"/>
</dbReference>
<dbReference type="SUPFAM" id="SSF54631">
    <property type="entry name" value="CBS-domain pair"/>
    <property type="match status" value="1"/>
</dbReference>
<dbReference type="CDD" id="cd02205">
    <property type="entry name" value="CBS_pair_SF"/>
    <property type="match status" value="1"/>
</dbReference>
<dbReference type="EMBL" id="JAGIOB010000001">
    <property type="protein sequence ID" value="MBP2416417.1"/>
    <property type="molecule type" value="Genomic_DNA"/>
</dbReference>
<dbReference type="Gene3D" id="3.10.580.10">
    <property type="entry name" value="CBS-domain"/>
    <property type="match status" value="1"/>
</dbReference>
<dbReference type="Pfam" id="PF03445">
    <property type="entry name" value="DUF294"/>
    <property type="match status" value="1"/>
</dbReference>
<dbReference type="SUPFAM" id="SSF81301">
    <property type="entry name" value="Nucleotidyltransferase"/>
    <property type="match status" value="1"/>
</dbReference>
<reference evidence="3 4" key="1">
    <citation type="submission" date="2021-03" db="EMBL/GenBank/DDBJ databases">
        <title>Sequencing the genomes of 1000 actinobacteria strains.</title>
        <authorList>
            <person name="Klenk H.-P."/>
        </authorList>
    </citation>
    <scope>NUCLEOTIDE SEQUENCE [LARGE SCALE GENOMIC DNA]</scope>
    <source>
        <strain evidence="3 4">DSM 12936</strain>
    </source>
</reference>
<dbReference type="Proteomes" id="UP000758168">
    <property type="component" value="Unassembled WGS sequence"/>
</dbReference>
<dbReference type="Pfam" id="PF00571">
    <property type="entry name" value="CBS"/>
    <property type="match status" value="1"/>
</dbReference>
<name>A0ABS4Z5U5_9ACTN</name>
<gene>
    <name evidence="3" type="ORF">JOF54_001339</name>
</gene>
<dbReference type="CDD" id="cd00038">
    <property type="entry name" value="CAP_ED"/>
    <property type="match status" value="1"/>
</dbReference>
<protein>
    <submittedName>
        <fullName evidence="3">CBS domain-containing protein</fullName>
    </submittedName>
</protein>
<dbReference type="PROSITE" id="PS51371">
    <property type="entry name" value="CBS"/>
    <property type="match status" value="1"/>
</dbReference>
<dbReference type="InterPro" id="IPR005105">
    <property type="entry name" value="GlnD_Uridyltrans_N"/>
</dbReference>
<dbReference type="InterPro" id="IPR014710">
    <property type="entry name" value="RmlC-like_jellyroll"/>
</dbReference>
<evidence type="ECO:0000256" key="1">
    <source>
        <dbReference type="PROSITE-ProRule" id="PRU00703"/>
    </source>
</evidence>
<organism evidence="3 4">
    <name type="scientific">Microlunatus capsulatus</name>
    <dbReference type="NCBI Taxonomy" id="99117"/>
    <lineage>
        <taxon>Bacteria</taxon>
        <taxon>Bacillati</taxon>
        <taxon>Actinomycetota</taxon>
        <taxon>Actinomycetes</taxon>
        <taxon>Propionibacteriales</taxon>
        <taxon>Propionibacteriaceae</taxon>
        <taxon>Microlunatus</taxon>
    </lineage>
</organism>
<dbReference type="InterPro" id="IPR043519">
    <property type="entry name" value="NT_sf"/>
</dbReference>
<evidence type="ECO:0000313" key="4">
    <source>
        <dbReference type="Proteomes" id="UP000758168"/>
    </source>
</evidence>
<dbReference type="RefSeq" id="WP_210054114.1">
    <property type="nucleotide sequence ID" value="NZ_BAAAMH010000012.1"/>
</dbReference>
<dbReference type="InterPro" id="IPR000644">
    <property type="entry name" value="CBS_dom"/>
</dbReference>
<evidence type="ECO:0000259" key="2">
    <source>
        <dbReference type="PROSITE" id="PS51371"/>
    </source>
</evidence>
<sequence length="619" mass="65382">MVSEDLTALLAGYPPFDALGPEPLRAVAAAAEVTRFHRGELVQDAFTAPSASVFLVIAGAVDLWNRADALDGPPDEHLGPGGVFGFSSMLTERAVGPRAVAAGEATVARIPASVVAPAFASRPGARFLAEQVSAAGRPAAPAPAYSTVDELIVRPPVVVGPTTTVAETARLMTEAGAGYAAVHDPRGGGYGLVTDALLRERVLLAGRSDQTPAAAVMDPAGPTAVLGDSAAEALILLLDREAEFLLVTDRAGVLRGVVSPRDFAVSPTTAGVSVHEQLRRAASTEQLELRARTVPGVLGDLLRRGLASDKVVAVHSALVDAVVRRALTLVVEQHPGLSADAFTWLSLGSHGRREAVLSSDVDSAVAFDDATDPELLERYRAVFAEVGRVLARAGINGDEHGASAERSPFARTNTAWRQAAREWLARPAENQGAVMTSLLVDARPIHGDPGLPAAAAVFSDLRRHPGTMRLLLQESLARRAKQPPARGLLGRRGGSFDVKDHAVLPIVNLARWAALSVGSAALPTTERLRAAAGSAMLPQAQGETLVEVFEVLQRLRLRYQVRQHQRGARPTDVLRMEQVSPLDRSVIAQAVREVASVQRRMDNVAQYVPVEAWASPPPS</sequence>
<dbReference type="SUPFAM" id="SSF51206">
    <property type="entry name" value="cAMP-binding domain-like"/>
    <property type="match status" value="1"/>
</dbReference>
<accession>A0ABS4Z5U5</accession>
<feature type="domain" description="CBS" evidence="2">
    <location>
        <begin position="152"/>
        <end position="210"/>
    </location>
</feature>
<dbReference type="InterPro" id="IPR046342">
    <property type="entry name" value="CBS_dom_sf"/>
</dbReference>
<dbReference type="Gene3D" id="2.60.120.10">
    <property type="entry name" value="Jelly Rolls"/>
    <property type="match status" value="1"/>
</dbReference>
<proteinExistence type="predicted"/>
<dbReference type="InterPro" id="IPR018490">
    <property type="entry name" value="cNMP-bd_dom_sf"/>
</dbReference>
<evidence type="ECO:0000313" key="3">
    <source>
        <dbReference type="EMBL" id="MBP2416417.1"/>
    </source>
</evidence>
<dbReference type="InterPro" id="IPR018821">
    <property type="entry name" value="DUF294_put_nucleoTrafse_sb-bd"/>
</dbReference>
<dbReference type="InterPro" id="IPR000595">
    <property type="entry name" value="cNMP-bd_dom"/>
</dbReference>
<keyword evidence="4" id="KW-1185">Reference proteome</keyword>
<keyword evidence="1" id="KW-0129">CBS domain</keyword>